<organism evidence="2 3">
    <name type="scientific">Parasponia andersonii</name>
    <name type="common">Sponia andersonii</name>
    <dbReference type="NCBI Taxonomy" id="3476"/>
    <lineage>
        <taxon>Eukaryota</taxon>
        <taxon>Viridiplantae</taxon>
        <taxon>Streptophyta</taxon>
        <taxon>Embryophyta</taxon>
        <taxon>Tracheophyta</taxon>
        <taxon>Spermatophyta</taxon>
        <taxon>Magnoliopsida</taxon>
        <taxon>eudicotyledons</taxon>
        <taxon>Gunneridae</taxon>
        <taxon>Pentapetalae</taxon>
        <taxon>rosids</taxon>
        <taxon>fabids</taxon>
        <taxon>Rosales</taxon>
        <taxon>Cannabaceae</taxon>
        <taxon>Parasponia</taxon>
    </lineage>
</organism>
<gene>
    <name evidence="2" type="ORF">PanWU01x14_157890</name>
</gene>
<evidence type="ECO:0000256" key="1">
    <source>
        <dbReference type="SAM" id="SignalP"/>
    </source>
</evidence>
<feature type="chain" id="PRO_5015109812" description="Transmembrane protein" evidence="1">
    <location>
        <begin position="25"/>
        <end position="37"/>
    </location>
</feature>
<evidence type="ECO:0000313" key="2">
    <source>
        <dbReference type="EMBL" id="PON59732.1"/>
    </source>
</evidence>
<proteinExistence type="predicted"/>
<evidence type="ECO:0000313" key="3">
    <source>
        <dbReference type="Proteomes" id="UP000237105"/>
    </source>
</evidence>
<keyword evidence="3" id="KW-1185">Reference proteome</keyword>
<dbReference type="AlphaFoldDB" id="A0A2P5CFB9"/>
<protein>
    <recommendedName>
        <fullName evidence="4">Transmembrane protein</fullName>
    </recommendedName>
</protein>
<accession>A0A2P5CFB9</accession>
<evidence type="ECO:0008006" key="4">
    <source>
        <dbReference type="Google" id="ProtNLM"/>
    </source>
</evidence>
<sequence>MAARSSTVLLWILVSIWILFEDVARPNLPSAASSLFH</sequence>
<keyword evidence="1" id="KW-0732">Signal</keyword>
<dbReference type="EMBL" id="JXTB01000137">
    <property type="protein sequence ID" value="PON59732.1"/>
    <property type="molecule type" value="Genomic_DNA"/>
</dbReference>
<reference evidence="3" key="1">
    <citation type="submission" date="2016-06" db="EMBL/GenBank/DDBJ databases">
        <title>Parallel loss of symbiosis genes in relatives of nitrogen-fixing non-legume Parasponia.</title>
        <authorList>
            <person name="Van Velzen R."/>
            <person name="Holmer R."/>
            <person name="Bu F."/>
            <person name="Rutten L."/>
            <person name="Van Zeijl A."/>
            <person name="Liu W."/>
            <person name="Santuari L."/>
            <person name="Cao Q."/>
            <person name="Sharma T."/>
            <person name="Shen D."/>
            <person name="Roswanjaya Y."/>
            <person name="Wardhani T."/>
            <person name="Kalhor M.S."/>
            <person name="Jansen J."/>
            <person name="Van den Hoogen J."/>
            <person name="Gungor B."/>
            <person name="Hartog M."/>
            <person name="Hontelez J."/>
            <person name="Verver J."/>
            <person name="Yang W.-C."/>
            <person name="Schijlen E."/>
            <person name="Repin R."/>
            <person name="Schilthuizen M."/>
            <person name="Schranz E."/>
            <person name="Heidstra R."/>
            <person name="Miyata K."/>
            <person name="Fedorova E."/>
            <person name="Kohlen W."/>
            <person name="Bisseling T."/>
            <person name="Smit S."/>
            <person name="Geurts R."/>
        </authorList>
    </citation>
    <scope>NUCLEOTIDE SEQUENCE [LARGE SCALE GENOMIC DNA]</scope>
    <source>
        <strain evidence="3">cv. WU1-14</strain>
    </source>
</reference>
<feature type="signal peptide" evidence="1">
    <location>
        <begin position="1"/>
        <end position="24"/>
    </location>
</feature>
<name>A0A2P5CFB9_PARAD</name>
<comment type="caution">
    <text evidence="2">The sequence shown here is derived from an EMBL/GenBank/DDBJ whole genome shotgun (WGS) entry which is preliminary data.</text>
</comment>
<dbReference type="Proteomes" id="UP000237105">
    <property type="component" value="Unassembled WGS sequence"/>
</dbReference>